<name>A0ACC2PQ79_9HYME</name>
<evidence type="ECO:0000313" key="2">
    <source>
        <dbReference type="Proteomes" id="UP001239111"/>
    </source>
</evidence>
<sequence>MQTNEVVISEVYSKMKKAYLNILDCLVDRYRLRTTPVEQIDPQDHNLYRNPLDIDVGEQCVLELVRIGSVANELLLPKLLGETIATGMCKRSERYWRNHAILECLLPTNAISAEYHARNRGIIRQVMERFPRALHGINAEMVEHEWELLVERHPNLIPGMETDTFWSQVVTFHNQDEARNENSSEEQNDNIDQAIDEAFDEDQAMAEDGGQDMEVDRDQVMDHDEAMEQDEEQDVEQDGHLNQNQDPGLARDLQIEDQGRVEDGNPIQVPDGVEGRYHC</sequence>
<comment type="caution">
    <text evidence="1">The sequence shown here is derived from an EMBL/GenBank/DDBJ whole genome shotgun (WGS) entry which is preliminary data.</text>
</comment>
<dbReference type="EMBL" id="CM056741">
    <property type="protein sequence ID" value="KAJ8685278.1"/>
    <property type="molecule type" value="Genomic_DNA"/>
</dbReference>
<keyword evidence="2" id="KW-1185">Reference proteome</keyword>
<proteinExistence type="predicted"/>
<protein>
    <submittedName>
        <fullName evidence="1">Uncharacterized protein</fullName>
    </submittedName>
</protein>
<gene>
    <name evidence="1" type="ORF">QAD02_021071</name>
</gene>
<reference evidence="1" key="1">
    <citation type="submission" date="2023-04" db="EMBL/GenBank/DDBJ databases">
        <title>A chromosome-level genome assembly of the parasitoid wasp Eretmocerus hayati.</title>
        <authorList>
            <person name="Zhong Y."/>
            <person name="Liu S."/>
            <person name="Liu Y."/>
        </authorList>
    </citation>
    <scope>NUCLEOTIDE SEQUENCE</scope>
    <source>
        <strain evidence="1">ZJU_SS_LIU_2023</strain>
    </source>
</reference>
<organism evidence="1 2">
    <name type="scientific">Eretmocerus hayati</name>
    <dbReference type="NCBI Taxonomy" id="131215"/>
    <lineage>
        <taxon>Eukaryota</taxon>
        <taxon>Metazoa</taxon>
        <taxon>Ecdysozoa</taxon>
        <taxon>Arthropoda</taxon>
        <taxon>Hexapoda</taxon>
        <taxon>Insecta</taxon>
        <taxon>Pterygota</taxon>
        <taxon>Neoptera</taxon>
        <taxon>Endopterygota</taxon>
        <taxon>Hymenoptera</taxon>
        <taxon>Apocrita</taxon>
        <taxon>Proctotrupomorpha</taxon>
        <taxon>Chalcidoidea</taxon>
        <taxon>Aphelinidae</taxon>
        <taxon>Aphelininae</taxon>
        <taxon>Eretmocerus</taxon>
    </lineage>
</organism>
<accession>A0ACC2PQ79</accession>
<evidence type="ECO:0000313" key="1">
    <source>
        <dbReference type="EMBL" id="KAJ8685278.1"/>
    </source>
</evidence>
<dbReference type="Proteomes" id="UP001239111">
    <property type="component" value="Chromosome 1"/>
</dbReference>